<dbReference type="SMART" id="SM00320">
    <property type="entry name" value="WD40"/>
    <property type="match status" value="3"/>
</dbReference>
<dbReference type="OrthoDB" id="1367865at2759"/>
<dbReference type="InterPro" id="IPR006594">
    <property type="entry name" value="LisH"/>
</dbReference>
<proteinExistence type="predicted"/>
<gene>
    <name evidence="7" type="ORF">CmeUKMEL1_15115</name>
</gene>
<dbReference type="PANTHER" id="PTHR22846:SF2">
    <property type="entry name" value="F-BOX-LIKE_WD REPEAT-CONTAINING PROTEIN EBI"/>
    <property type="match status" value="1"/>
</dbReference>
<dbReference type="Pfam" id="PF12894">
    <property type="entry name" value="ANAPC4_WD40"/>
    <property type="match status" value="1"/>
</dbReference>
<reference evidence="7 8" key="1">
    <citation type="submission" date="2014-04" db="EMBL/GenBank/DDBJ databases">
        <title>Comparative Genomics of Cryptosporidium Species.</title>
        <authorList>
            <person name="Silva J.C."/>
            <person name="Su Q."/>
            <person name="Chalmers R."/>
            <person name="Chibucos M.C."/>
            <person name="Elwin K."/>
            <person name="Godinez A."/>
            <person name="Guo F."/>
            <person name="Huynh K."/>
            <person name="Orvis J."/>
            <person name="Ott S."/>
            <person name="Sadzewicz L."/>
            <person name="Sengamalay N."/>
            <person name="Shetty A."/>
            <person name="Sun M."/>
            <person name="Tallon L."/>
            <person name="Xiao L."/>
            <person name="Zhang H."/>
            <person name="Fraser C.M."/>
            <person name="Zhu G."/>
            <person name="Kissinger J."/>
            <person name="Widmer G."/>
        </authorList>
    </citation>
    <scope>NUCLEOTIDE SEQUENCE [LARGE SCALE GENOMIC DNA]</scope>
    <source>
        <strain evidence="7 8">UKMEL1</strain>
    </source>
</reference>
<dbReference type="GO" id="GO:0006357">
    <property type="term" value="P:regulation of transcription by RNA polymerase II"/>
    <property type="evidence" value="ECO:0007669"/>
    <property type="project" value="TreeGrafter"/>
</dbReference>
<dbReference type="Pfam" id="PF08513">
    <property type="entry name" value="LisH"/>
    <property type="match status" value="1"/>
</dbReference>
<dbReference type="InterPro" id="IPR045183">
    <property type="entry name" value="Ebi-like"/>
</dbReference>
<keyword evidence="4" id="KW-0539">Nucleus</keyword>
<dbReference type="SMART" id="SM00667">
    <property type="entry name" value="LisH"/>
    <property type="match status" value="1"/>
</dbReference>
<evidence type="ECO:0000313" key="7">
    <source>
        <dbReference type="EMBL" id="POM84982.1"/>
    </source>
</evidence>
<dbReference type="Gene3D" id="1.20.960.30">
    <property type="match status" value="1"/>
</dbReference>
<feature type="domain" description="Anaphase-promoting complex subunit 4-like WD40" evidence="6">
    <location>
        <begin position="427"/>
        <end position="511"/>
    </location>
</feature>
<dbReference type="InterPro" id="IPR036322">
    <property type="entry name" value="WD40_repeat_dom_sf"/>
</dbReference>
<evidence type="ECO:0000256" key="2">
    <source>
        <dbReference type="ARBA" id="ARBA00022574"/>
    </source>
</evidence>
<dbReference type="GO" id="GO:0000118">
    <property type="term" value="C:histone deacetylase complex"/>
    <property type="evidence" value="ECO:0007669"/>
    <property type="project" value="TreeGrafter"/>
</dbReference>
<keyword evidence="2" id="KW-0853">WD repeat</keyword>
<keyword evidence="8" id="KW-1185">Reference proteome</keyword>
<evidence type="ECO:0000256" key="4">
    <source>
        <dbReference type="ARBA" id="ARBA00023242"/>
    </source>
</evidence>
<organism evidence="7 8">
    <name type="scientific">Cryptosporidium meleagridis</name>
    <dbReference type="NCBI Taxonomy" id="93969"/>
    <lineage>
        <taxon>Eukaryota</taxon>
        <taxon>Sar</taxon>
        <taxon>Alveolata</taxon>
        <taxon>Apicomplexa</taxon>
        <taxon>Conoidasida</taxon>
        <taxon>Coccidia</taxon>
        <taxon>Eucoccidiorida</taxon>
        <taxon>Eimeriorina</taxon>
        <taxon>Cryptosporidiidae</taxon>
        <taxon>Cryptosporidium</taxon>
    </lineage>
</organism>
<evidence type="ECO:0000256" key="5">
    <source>
        <dbReference type="SAM" id="MobiDB-lite"/>
    </source>
</evidence>
<keyword evidence="3" id="KW-0677">Repeat</keyword>
<dbReference type="InterPro" id="IPR024977">
    <property type="entry name" value="Apc4-like_WD40_dom"/>
</dbReference>
<dbReference type="Gene3D" id="2.130.10.10">
    <property type="entry name" value="YVTN repeat-like/Quinoprotein amine dehydrogenase"/>
    <property type="match status" value="1"/>
</dbReference>
<dbReference type="EMBL" id="JIBK01000048">
    <property type="protein sequence ID" value="POM84982.1"/>
    <property type="molecule type" value="Genomic_DNA"/>
</dbReference>
<dbReference type="InterPro" id="IPR015943">
    <property type="entry name" value="WD40/YVTN_repeat-like_dom_sf"/>
</dbReference>
<dbReference type="PROSITE" id="PS50896">
    <property type="entry name" value="LISH"/>
    <property type="match status" value="1"/>
</dbReference>
<comment type="subcellular location">
    <subcellularLocation>
        <location evidence="1">Nucleus</location>
    </subcellularLocation>
</comment>
<dbReference type="InterPro" id="IPR001680">
    <property type="entry name" value="WD40_rpt"/>
</dbReference>
<evidence type="ECO:0000313" key="8">
    <source>
        <dbReference type="Proteomes" id="UP000236928"/>
    </source>
</evidence>
<dbReference type="SUPFAM" id="SSF50978">
    <property type="entry name" value="WD40 repeat-like"/>
    <property type="match status" value="1"/>
</dbReference>
<dbReference type="Proteomes" id="UP000236928">
    <property type="component" value="Unassembled WGS sequence"/>
</dbReference>
<evidence type="ECO:0000256" key="1">
    <source>
        <dbReference type="ARBA" id="ARBA00004123"/>
    </source>
</evidence>
<dbReference type="PANTHER" id="PTHR22846">
    <property type="entry name" value="WD40 REPEAT PROTEIN"/>
    <property type="match status" value="1"/>
</dbReference>
<dbReference type="AlphaFoldDB" id="A0A2P4Z4J4"/>
<protein>
    <submittedName>
        <fullName evidence="7">LisH family protein</fullName>
    </submittedName>
</protein>
<feature type="compositionally biased region" description="Polar residues" evidence="5">
    <location>
        <begin position="178"/>
        <end position="197"/>
    </location>
</feature>
<feature type="compositionally biased region" description="Polar residues" evidence="5">
    <location>
        <begin position="129"/>
        <end position="140"/>
    </location>
</feature>
<dbReference type="GO" id="GO:0003714">
    <property type="term" value="F:transcription corepressor activity"/>
    <property type="evidence" value="ECO:0007669"/>
    <property type="project" value="InterPro"/>
</dbReference>
<name>A0A2P4Z4J4_9CRYT</name>
<feature type="region of interest" description="Disordered" evidence="5">
    <location>
        <begin position="126"/>
        <end position="206"/>
    </location>
</feature>
<dbReference type="VEuPathDB" id="CryptoDB:CmeUKMEL1_15115"/>
<sequence>MKIHLTSDEINLLVYRYLIENGFVHTAFSFNSEANVPKNPFFTSQMERVPPNALVGFLQKALLYIYLEYHTSDETGEEIRCEEPFSIFKRHECWCRPLEQIGSNTEGTEGQSSCQGIESMGRIEESMQVDVSSSHTNKNTGVIEDLVDTSIQPPAKKTRKSRSVNSSLGLDRVAQANDADSQQGQDETLISNRNVSESLKDEQIEVGSTVASKDVLSVRPEADEDAKNSPDLLVNIKGEDSKNIKVKRIKSEKSPTAIIDDPFEMVVEEKTSVYDENNNGVVGTSNDVSVNVDTVGSVTLPSSNDKYLSEIPHFKLFRKGNCSNGIREVQFSKRQESPNKLVITWEEGCPELWEIDPNSQERNLESSIMLPVSDGGNMIAGTVVAMSSDYIAIGYENGRVTLFSYNGKELTMVRSSHDQESPIVSLKLSESSEYLAIGDALGNVIVLRINFEEAVERCTSQIINKHQHHSAIFGLCWCVNDSFLLSGCLDRQITVLNIKNNMVKSFTQEGPILSINQVSQESPLVTCILEGVSTIPVLKISGDDNINLDCISKISIDDSLGINEESQNTQSSQINFIESNILDGKIFHIVATPYSIYLFDTLCNLVSCQKITNKELESSEIVSIYVDNKSKTIIAGLNDGSITLLKLSSLEIKSKFLEQSSPKKLTSLTGVGLVSKNSSGKLVFVGGPYLPAIYIFDN</sequence>
<evidence type="ECO:0000259" key="6">
    <source>
        <dbReference type="Pfam" id="PF12894"/>
    </source>
</evidence>
<accession>A0A2P4Z4J4</accession>
<comment type="caution">
    <text evidence="7">The sequence shown here is derived from an EMBL/GenBank/DDBJ whole genome shotgun (WGS) entry which is preliminary data.</text>
</comment>
<evidence type="ECO:0000256" key="3">
    <source>
        <dbReference type="ARBA" id="ARBA00022737"/>
    </source>
</evidence>